<dbReference type="PROSITE" id="PS01302">
    <property type="entry name" value="UPF0758"/>
    <property type="match status" value="1"/>
</dbReference>
<accession>A0A0B5BGX8</accession>
<dbReference type="InterPro" id="IPR020891">
    <property type="entry name" value="UPF0758_CS"/>
</dbReference>
<dbReference type="HOGENOM" id="CLU_012117_2_0_7"/>
<evidence type="ECO:0000313" key="7">
    <source>
        <dbReference type="Proteomes" id="UP000057609"/>
    </source>
</evidence>
<keyword evidence="7" id="KW-1185">Reference proteome</keyword>
<dbReference type="InterPro" id="IPR006555">
    <property type="entry name" value="ATP-dep_Helicase_C"/>
</dbReference>
<dbReference type="EMBL" id="CP009788">
    <property type="protein sequence ID" value="AJE04404.1"/>
    <property type="molecule type" value="Genomic_DNA"/>
</dbReference>
<protein>
    <submittedName>
        <fullName evidence="6">Helicase</fullName>
    </submittedName>
</protein>
<name>A0A0B5BGX8_9BACT</name>
<dbReference type="GO" id="GO:0003678">
    <property type="term" value="F:DNA helicase activity"/>
    <property type="evidence" value="ECO:0007669"/>
    <property type="project" value="TreeGrafter"/>
</dbReference>
<keyword evidence="6" id="KW-0347">Helicase</keyword>
<dbReference type="InterPro" id="IPR045028">
    <property type="entry name" value="DinG/Rad3-like"/>
</dbReference>
<evidence type="ECO:0000256" key="4">
    <source>
        <dbReference type="ARBA" id="ARBA00038058"/>
    </source>
</evidence>
<dbReference type="SMART" id="SM00487">
    <property type="entry name" value="DEXDc"/>
    <property type="match status" value="1"/>
</dbReference>
<dbReference type="Pfam" id="PF04002">
    <property type="entry name" value="RadC"/>
    <property type="match status" value="1"/>
</dbReference>
<dbReference type="GO" id="GO:0005524">
    <property type="term" value="F:ATP binding"/>
    <property type="evidence" value="ECO:0007669"/>
    <property type="project" value="UniProtKB-KW"/>
</dbReference>
<evidence type="ECO:0000256" key="1">
    <source>
        <dbReference type="ARBA" id="ARBA00022741"/>
    </source>
</evidence>
<dbReference type="Pfam" id="PF13307">
    <property type="entry name" value="Helicase_C_2"/>
    <property type="match status" value="1"/>
</dbReference>
<sequence>MKQYFSEQAIVAMREAIRDAGGNEVFFLGRTDENRIVVEAEPLARGNRDAVAAIMIATSFGDVVIHNHPSGLLTPSQADIEIASLLGNQGVGFSIVNNDVTDCYQAVAPFARREVERLSFPEIERMFAHGGVFAENLPGYEFRDEQLRMAFAVTEAFNDNRVAVIEAGTGTGKSLAYLVPAALWAIRNKERVVVSTNTINLQEQLTRKDIPFLREHGSLGFRAVLVKGRGNYLCLRKLEGVKSEPSLFADDPAAGELAAIVAWSAQTSEGCKSDLSFIPKEESWDEVACEADQCGRVKCPFYARCFFYTARRQAASADLLVVNHSLLMADVALRRETGYGSTAILPPFERLIFDEGHHLEDVATGHLSSQISRQGLLKLLGKLQNPRKPQRGLLPQLSSQLAREVPEVFDDLYRELAELLEGTLLPRRQTLVDAATRALDAVGLALLTHLKGETGGERKLRVTPALHNAKLWREVEDEARELAADLNGYVQQVKEFLKGCGRLPERSQEKLSGTLIDLKGIAGRLEASAADLLAFIARDDEVCRWFEVKKGAKGITVRLCSSPLEVAQSLKATVIDAFRTVVVTSATLAVGETFDFLKRRTGIGLVNRERVTELLLASPFDYEHQAFVGIPSDLPEPVARGFGEALEVALHRGLAISEGHAFVLFTSYDLLTRLYGRMAETMKRRGLTPLRQGEVNRHHLLSRFRREKNAVLFGTDSFWEGVDVQGKALELVAITRLPFRVPTEPILEARAEHIAERGGDPFMEYTVPQAVIKFKQGFGRLIRSREDRGAVLILDSRVLTKNYGRFFLRSLPPVKLASGPSDEVFGEMTRFFSSSAASVASPPG</sequence>
<dbReference type="GO" id="GO:0003676">
    <property type="term" value="F:nucleic acid binding"/>
    <property type="evidence" value="ECO:0007669"/>
    <property type="project" value="InterPro"/>
</dbReference>
<dbReference type="GO" id="GO:0016818">
    <property type="term" value="F:hydrolase activity, acting on acid anhydrides, in phosphorus-containing anhydrides"/>
    <property type="evidence" value="ECO:0007669"/>
    <property type="project" value="InterPro"/>
</dbReference>
<dbReference type="KEGG" id="gpi:GPICK_14510"/>
<dbReference type="InterPro" id="IPR027417">
    <property type="entry name" value="P-loop_NTPase"/>
</dbReference>
<comment type="similarity">
    <text evidence="4">Belongs to the helicase family. DinG subfamily.</text>
</comment>
<evidence type="ECO:0000256" key="3">
    <source>
        <dbReference type="ARBA" id="ARBA00022840"/>
    </source>
</evidence>
<dbReference type="AlphaFoldDB" id="A0A0B5BGX8"/>
<dbReference type="PROSITE" id="PS51193">
    <property type="entry name" value="HELICASE_ATP_BIND_2"/>
    <property type="match status" value="1"/>
</dbReference>
<dbReference type="OrthoDB" id="9805194at2"/>
<dbReference type="RefSeq" id="WP_039744370.1">
    <property type="nucleotide sequence ID" value="NZ_CP009788.1"/>
</dbReference>
<reference evidence="6 7" key="1">
    <citation type="journal article" date="2015" name="Genome Announc.">
        <title>Complete Genome of Geobacter pickeringii G13T, a Metal-Reducing Isolate from Sedimentary Kaolin Deposits.</title>
        <authorList>
            <person name="Badalamenti J.P."/>
            <person name="Bond D.R."/>
        </authorList>
    </citation>
    <scope>NUCLEOTIDE SEQUENCE [LARGE SCALE GENOMIC DNA]</scope>
    <source>
        <strain evidence="6 7">G13</strain>
    </source>
</reference>
<proteinExistence type="inferred from homology"/>
<evidence type="ECO:0000313" key="6">
    <source>
        <dbReference type="EMBL" id="AJE04404.1"/>
    </source>
</evidence>
<keyword evidence="3" id="KW-0067">ATP-binding</keyword>
<gene>
    <name evidence="6" type="ORF">GPICK_14510</name>
</gene>
<dbReference type="Gene3D" id="3.40.140.10">
    <property type="entry name" value="Cytidine Deaminase, domain 2"/>
    <property type="match status" value="1"/>
</dbReference>
<organism evidence="6 7">
    <name type="scientific">Geobacter pickeringii</name>
    <dbReference type="NCBI Taxonomy" id="345632"/>
    <lineage>
        <taxon>Bacteria</taxon>
        <taxon>Pseudomonadati</taxon>
        <taxon>Thermodesulfobacteriota</taxon>
        <taxon>Desulfuromonadia</taxon>
        <taxon>Geobacterales</taxon>
        <taxon>Geobacteraceae</taxon>
        <taxon>Geobacter</taxon>
    </lineage>
</organism>
<dbReference type="InterPro" id="IPR014013">
    <property type="entry name" value="Helic_SF1/SF2_ATP-bd_DinG/Rad3"/>
</dbReference>
<dbReference type="PANTHER" id="PTHR11472:SF34">
    <property type="entry name" value="REGULATOR OF TELOMERE ELONGATION HELICASE 1"/>
    <property type="match status" value="1"/>
</dbReference>
<evidence type="ECO:0000259" key="5">
    <source>
        <dbReference type="PROSITE" id="PS51193"/>
    </source>
</evidence>
<dbReference type="STRING" id="345632.GPICK_14510"/>
<keyword evidence="1" id="KW-0547">Nucleotide-binding</keyword>
<dbReference type="InterPro" id="IPR014001">
    <property type="entry name" value="Helicase_ATP-bd"/>
</dbReference>
<dbReference type="InterPro" id="IPR025657">
    <property type="entry name" value="RadC_JAB"/>
</dbReference>
<dbReference type="SUPFAM" id="SSF52540">
    <property type="entry name" value="P-loop containing nucleoside triphosphate hydrolases"/>
    <property type="match status" value="2"/>
</dbReference>
<dbReference type="GO" id="GO:0006281">
    <property type="term" value="P:DNA repair"/>
    <property type="evidence" value="ECO:0007669"/>
    <property type="project" value="TreeGrafter"/>
</dbReference>
<dbReference type="SMART" id="SM00491">
    <property type="entry name" value="HELICc2"/>
    <property type="match status" value="1"/>
</dbReference>
<dbReference type="Gene3D" id="3.40.50.300">
    <property type="entry name" value="P-loop containing nucleotide triphosphate hydrolases"/>
    <property type="match status" value="2"/>
</dbReference>
<dbReference type="PANTHER" id="PTHR11472">
    <property type="entry name" value="DNA REPAIR DEAD HELICASE RAD3/XP-D SUBFAMILY MEMBER"/>
    <property type="match status" value="1"/>
</dbReference>
<keyword evidence="2" id="KW-0378">Hydrolase</keyword>
<feature type="domain" description="Helicase ATP-binding" evidence="5">
    <location>
        <begin position="132"/>
        <end position="404"/>
    </location>
</feature>
<dbReference type="Proteomes" id="UP000057609">
    <property type="component" value="Chromosome"/>
</dbReference>
<evidence type="ECO:0000256" key="2">
    <source>
        <dbReference type="ARBA" id="ARBA00022801"/>
    </source>
</evidence>